<gene>
    <name evidence="2" type="ORF">A8C75_04255</name>
</gene>
<dbReference type="InterPro" id="IPR021244">
    <property type="entry name" value="DUF2802"/>
</dbReference>
<keyword evidence="1" id="KW-0812">Transmembrane</keyword>
<keyword evidence="1" id="KW-1133">Transmembrane helix</keyword>
<evidence type="ECO:0000256" key="1">
    <source>
        <dbReference type="SAM" id="Phobius"/>
    </source>
</evidence>
<dbReference type="RefSeq" id="WP_067378586.1">
    <property type="nucleotide sequence ID" value="NZ_CP015839.1"/>
</dbReference>
<dbReference type="KEGG" id="mars:A8C75_04255"/>
<dbReference type="STRING" id="1821621.A8C75_04255"/>
<evidence type="ECO:0000313" key="2">
    <source>
        <dbReference type="EMBL" id="ANG61766.1"/>
    </source>
</evidence>
<name>A0A1A9EV32_9GAMM</name>
<sequence length="139" mass="15707">MVRVTQVTLLWLGFALLSLAGTGAGIMLYRRMRYYERQQQALVNVLRNEIRSMTSGSIGMGRRLMDAERRLNITVEKQQELENRDPGVLAYNQAARLMEMGGNVDDLVKSCGIGRPEAELMALLHRELQSTESLPQPSR</sequence>
<dbReference type="Proteomes" id="UP000078070">
    <property type="component" value="Chromosome"/>
</dbReference>
<organism evidence="2 3">
    <name type="scientific">Marinobacterium aestuarii</name>
    <dbReference type="NCBI Taxonomy" id="1821621"/>
    <lineage>
        <taxon>Bacteria</taxon>
        <taxon>Pseudomonadati</taxon>
        <taxon>Pseudomonadota</taxon>
        <taxon>Gammaproteobacteria</taxon>
        <taxon>Oceanospirillales</taxon>
        <taxon>Oceanospirillaceae</taxon>
        <taxon>Marinobacterium</taxon>
    </lineage>
</organism>
<evidence type="ECO:0000313" key="3">
    <source>
        <dbReference type="Proteomes" id="UP000078070"/>
    </source>
</evidence>
<dbReference type="OrthoDB" id="7068231at2"/>
<dbReference type="Pfam" id="PF10975">
    <property type="entry name" value="DUF2802"/>
    <property type="match status" value="1"/>
</dbReference>
<keyword evidence="1" id="KW-0472">Membrane</keyword>
<reference evidence="3" key="1">
    <citation type="submission" date="2016-05" db="EMBL/GenBank/DDBJ databases">
        <authorList>
            <person name="Baek K."/>
            <person name="Yang S.-J."/>
        </authorList>
    </citation>
    <scope>NUCLEOTIDE SEQUENCE [LARGE SCALE GENOMIC DNA]</scope>
    <source>
        <strain evidence="3">ST58-10</strain>
    </source>
</reference>
<keyword evidence="3" id="KW-1185">Reference proteome</keyword>
<accession>A0A1A9EV32</accession>
<evidence type="ECO:0008006" key="4">
    <source>
        <dbReference type="Google" id="ProtNLM"/>
    </source>
</evidence>
<protein>
    <recommendedName>
        <fullName evidence="4">DUF2802 domain-containing protein</fullName>
    </recommendedName>
</protein>
<proteinExistence type="predicted"/>
<reference evidence="2 3" key="2">
    <citation type="journal article" date="2018" name="Int. J. Syst. Evol. Microbiol.">
        <title>Marinobacterium aestuarii sp. nov., a benzene-degrading marine bacterium isolated from estuary sediment.</title>
        <authorList>
            <person name="Bae S.S."/>
            <person name="Jung J."/>
            <person name="Chung D."/>
            <person name="Baek K."/>
        </authorList>
    </citation>
    <scope>NUCLEOTIDE SEQUENCE [LARGE SCALE GENOMIC DNA]</scope>
    <source>
        <strain evidence="2 3">ST58-10</strain>
    </source>
</reference>
<dbReference type="AlphaFoldDB" id="A0A1A9EV32"/>
<dbReference type="EMBL" id="CP015839">
    <property type="protein sequence ID" value="ANG61766.1"/>
    <property type="molecule type" value="Genomic_DNA"/>
</dbReference>
<feature type="transmembrane region" description="Helical" evidence="1">
    <location>
        <begin position="6"/>
        <end position="29"/>
    </location>
</feature>